<dbReference type="STRING" id="31246.A0A183NXC1"/>
<dbReference type="PANTHER" id="PTHR47510">
    <property type="entry name" value="REVERSE TRANSCRIPTASE DOMAIN-CONTAINING PROTEIN"/>
    <property type="match status" value="1"/>
</dbReference>
<dbReference type="SUPFAM" id="SSF49562">
    <property type="entry name" value="C2 domain (Calcium/lipid-binding domain, CaLB)"/>
    <property type="match status" value="1"/>
</dbReference>
<dbReference type="Pfam" id="PF00168">
    <property type="entry name" value="C2"/>
    <property type="match status" value="1"/>
</dbReference>
<dbReference type="Proteomes" id="UP000269396">
    <property type="component" value="Unassembled WGS sequence"/>
</dbReference>
<organism evidence="1 2">
    <name type="scientific">Schistosoma mattheei</name>
    <dbReference type="NCBI Taxonomy" id="31246"/>
    <lineage>
        <taxon>Eukaryota</taxon>
        <taxon>Metazoa</taxon>
        <taxon>Spiralia</taxon>
        <taxon>Lophotrochozoa</taxon>
        <taxon>Platyhelminthes</taxon>
        <taxon>Trematoda</taxon>
        <taxon>Digenea</taxon>
        <taxon>Strigeidida</taxon>
        <taxon>Schistosomatoidea</taxon>
        <taxon>Schistosomatidae</taxon>
        <taxon>Schistosoma</taxon>
    </lineage>
</organism>
<evidence type="ECO:0000313" key="2">
    <source>
        <dbReference type="Proteomes" id="UP000269396"/>
    </source>
</evidence>
<proteinExistence type="predicted"/>
<dbReference type="InterPro" id="IPR000008">
    <property type="entry name" value="C2_dom"/>
</dbReference>
<dbReference type="Gene3D" id="2.60.40.150">
    <property type="entry name" value="C2 domain"/>
    <property type="match status" value="1"/>
</dbReference>
<gene>
    <name evidence="1" type="ORF">SMTD_LOCUS6757</name>
</gene>
<dbReference type="PANTHER" id="PTHR47510:SF3">
    <property type="entry name" value="ENDO_EXONUCLEASE_PHOSPHATASE DOMAIN-CONTAINING PROTEIN"/>
    <property type="match status" value="1"/>
</dbReference>
<name>A0A183NXC1_9TREM</name>
<reference evidence="1 2" key="1">
    <citation type="submission" date="2018-11" db="EMBL/GenBank/DDBJ databases">
        <authorList>
            <consortium name="Pathogen Informatics"/>
        </authorList>
    </citation>
    <scope>NUCLEOTIDE SEQUENCE [LARGE SCALE GENOMIC DNA]</scope>
    <source>
        <strain>Denwood</strain>
        <strain evidence="2">Zambia</strain>
    </source>
</reference>
<accession>A0A183NXC1</accession>
<keyword evidence="2" id="KW-1185">Reference proteome</keyword>
<dbReference type="PROSITE" id="PS50004">
    <property type="entry name" value="C2"/>
    <property type="match status" value="1"/>
</dbReference>
<dbReference type="AlphaFoldDB" id="A0A183NXC1"/>
<dbReference type="EMBL" id="UZAL01027789">
    <property type="protein sequence ID" value="VDP35647.1"/>
    <property type="molecule type" value="Genomic_DNA"/>
</dbReference>
<sequence length="368" mass="42060">MAEIACQTIAPARPNIWKADMQAINSAASAENGEIDSRASVQEAWTLFRQLYNRVTQPYMPWTVPKKKKHDRPWMGRDIRRLLRQKKKCWDVAIRLGTAGTMERYRSVRNKCITKIRESQRKYEMQLAQPELKQPKRMFSYINYIARMHYWIPNLIKEGSESEMIEEDQEEAEAMADYFGAVFNQEPPLDKEPDQNTESTNHLLTVNFDQDDVLKALITLNMEKGKTSKNMLGIPIILQQVVSSLTLLTGPASKANPSGGRIIEARLESSDSSLNTYISVKLRQAHSSTQSVKGTAPKWNEEFIFETERMDGGLLIELHSKGLLKDKLLGVVWLPLNKILHSNKFGDLRNVYPIHLQRLLQISSSSVS</sequence>
<dbReference type="InterPro" id="IPR035892">
    <property type="entry name" value="C2_domain_sf"/>
</dbReference>
<dbReference type="SMART" id="SM00239">
    <property type="entry name" value="C2"/>
    <property type="match status" value="1"/>
</dbReference>
<evidence type="ECO:0000313" key="1">
    <source>
        <dbReference type="EMBL" id="VDP35647.1"/>
    </source>
</evidence>
<protein>
    <submittedName>
        <fullName evidence="1">Uncharacterized protein</fullName>
    </submittedName>
</protein>